<reference evidence="1 2" key="1">
    <citation type="journal article" date="2013" name="Nat. Genet.">
        <title>The genome of the hydatid tapeworm Echinococcus granulosus.</title>
        <authorList>
            <person name="Zheng H."/>
            <person name="Zhang W."/>
            <person name="Zhang L."/>
            <person name="Zhang Z."/>
            <person name="Li J."/>
            <person name="Lu G."/>
            <person name="Zhu Y."/>
            <person name="Wang Y."/>
            <person name="Huang Y."/>
            <person name="Liu J."/>
            <person name="Kang H."/>
            <person name="Chen J."/>
            <person name="Wang L."/>
            <person name="Chen A."/>
            <person name="Yu S."/>
            <person name="Gao Z."/>
            <person name="Jin L."/>
            <person name="Gu W."/>
            <person name="Wang Z."/>
            <person name="Zhao L."/>
            <person name="Shi B."/>
            <person name="Wen H."/>
            <person name="Lin R."/>
            <person name="Jones M.K."/>
            <person name="Brejova B."/>
            <person name="Vinar T."/>
            <person name="Zhao G."/>
            <person name="McManus D.P."/>
            <person name="Chen Z."/>
            <person name="Zhou Y."/>
            <person name="Wang S."/>
        </authorList>
    </citation>
    <scope>NUCLEOTIDE SEQUENCE [LARGE SCALE GENOMIC DNA]</scope>
</reference>
<dbReference type="EMBL" id="APAU02000006">
    <property type="protein sequence ID" value="EUB63606.1"/>
    <property type="molecule type" value="Genomic_DNA"/>
</dbReference>
<comment type="caution">
    <text evidence="1">The sequence shown here is derived from an EMBL/GenBank/DDBJ whole genome shotgun (WGS) entry which is preliminary data.</text>
</comment>
<accession>W6USI2</accession>
<dbReference type="OrthoDB" id="6254210at2759"/>
<dbReference type="AlphaFoldDB" id="W6USI2"/>
<sequence>MPCDSAHASAVYLDSGLSALHIYEGVSYAITLFTSPLPERNSSRMAKDFENVDSLYSSIIALLSSGHKRSRCGYEKRMKNFALGVEHQEQLFRTLDTASDAVQENLDKMRFECKNLQYECETFLKQVEESEERHRKVLAESSQRDIERENRLAQIRAELRMYENILQIGIEDVVNGEIRGVIFKSKGLAYCDLEGVDGSEEDKESTNVSLHQYSRLNSLYSQLEVSDQWKPFVQSFR</sequence>
<name>W6USI2_ECHGR</name>
<organism evidence="1 2">
    <name type="scientific">Echinococcus granulosus</name>
    <name type="common">Hydatid tapeworm</name>
    <dbReference type="NCBI Taxonomy" id="6210"/>
    <lineage>
        <taxon>Eukaryota</taxon>
        <taxon>Metazoa</taxon>
        <taxon>Spiralia</taxon>
        <taxon>Lophotrochozoa</taxon>
        <taxon>Platyhelminthes</taxon>
        <taxon>Cestoda</taxon>
        <taxon>Eucestoda</taxon>
        <taxon>Cyclophyllidea</taxon>
        <taxon>Taeniidae</taxon>
        <taxon>Echinococcus</taxon>
        <taxon>Echinococcus granulosus group</taxon>
    </lineage>
</organism>
<dbReference type="Proteomes" id="UP000019149">
    <property type="component" value="Unassembled WGS sequence"/>
</dbReference>
<dbReference type="GeneID" id="36337403"/>
<dbReference type="CTD" id="36337403"/>
<keyword evidence="2" id="KW-1185">Reference proteome</keyword>
<evidence type="ECO:0000313" key="1">
    <source>
        <dbReference type="EMBL" id="EUB63606.1"/>
    </source>
</evidence>
<evidence type="ECO:0000313" key="2">
    <source>
        <dbReference type="Proteomes" id="UP000019149"/>
    </source>
</evidence>
<dbReference type="RefSeq" id="XP_024354802.1">
    <property type="nucleotide sequence ID" value="XM_024490937.1"/>
</dbReference>
<protein>
    <recommendedName>
        <fullName evidence="3">Kinetochore protein SPC25</fullName>
    </recommendedName>
</protein>
<proteinExistence type="predicted"/>
<dbReference type="OMA" id="LQYECET"/>
<dbReference type="KEGG" id="egl:EGR_01688"/>
<gene>
    <name evidence="1" type="ORF">EGR_01688</name>
</gene>
<evidence type="ECO:0008006" key="3">
    <source>
        <dbReference type="Google" id="ProtNLM"/>
    </source>
</evidence>